<dbReference type="AlphaFoldDB" id="W4KCW8"/>
<dbReference type="RefSeq" id="XP_009543362.1">
    <property type="nucleotide sequence ID" value="XM_009545067.1"/>
</dbReference>
<reference evidence="1 2" key="1">
    <citation type="journal article" date="2012" name="New Phytol.">
        <title>Insight into trade-off between wood decay and parasitism from the genome of a fungal forest pathogen.</title>
        <authorList>
            <person name="Olson A."/>
            <person name="Aerts A."/>
            <person name="Asiegbu F."/>
            <person name="Belbahri L."/>
            <person name="Bouzid O."/>
            <person name="Broberg A."/>
            <person name="Canback B."/>
            <person name="Coutinho P.M."/>
            <person name="Cullen D."/>
            <person name="Dalman K."/>
            <person name="Deflorio G."/>
            <person name="van Diepen L.T."/>
            <person name="Dunand C."/>
            <person name="Duplessis S."/>
            <person name="Durling M."/>
            <person name="Gonthier P."/>
            <person name="Grimwood J."/>
            <person name="Fossdal C.G."/>
            <person name="Hansson D."/>
            <person name="Henrissat B."/>
            <person name="Hietala A."/>
            <person name="Himmelstrand K."/>
            <person name="Hoffmeister D."/>
            <person name="Hogberg N."/>
            <person name="James T.Y."/>
            <person name="Karlsson M."/>
            <person name="Kohler A."/>
            <person name="Kues U."/>
            <person name="Lee Y.H."/>
            <person name="Lin Y.C."/>
            <person name="Lind M."/>
            <person name="Lindquist E."/>
            <person name="Lombard V."/>
            <person name="Lucas S."/>
            <person name="Lunden K."/>
            <person name="Morin E."/>
            <person name="Murat C."/>
            <person name="Park J."/>
            <person name="Raffaello T."/>
            <person name="Rouze P."/>
            <person name="Salamov A."/>
            <person name="Schmutz J."/>
            <person name="Solheim H."/>
            <person name="Stahlberg J."/>
            <person name="Velez H."/>
            <person name="de Vries R.P."/>
            <person name="Wiebenga A."/>
            <person name="Woodward S."/>
            <person name="Yakovlev I."/>
            <person name="Garbelotto M."/>
            <person name="Martin F."/>
            <person name="Grigoriev I.V."/>
            <person name="Stenlid J."/>
        </authorList>
    </citation>
    <scope>NUCLEOTIDE SEQUENCE [LARGE SCALE GENOMIC DNA]</scope>
    <source>
        <strain evidence="1 2">TC 32-1</strain>
    </source>
</reference>
<dbReference type="EMBL" id="KI925456">
    <property type="protein sequence ID" value="ETW83584.1"/>
    <property type="molecule type" value="Genomic_DNA"/>
</dbReference>
<dbReference type="GeneID" id="20668733"/>
<proteinExistence type="predicted"/>
<name>W4KCW8_HETIT</name>
<dbReference type="Proteomes" id="UP000030671">
    <property type="component" value="Unassembled WGS sequence"/>
</dbReference>
<evidence type="ECO:0000313" key="1">
    <source>
        <dbReference type="EMBL" id="ETW83584.1"/>
    </source>
</evidence>
<dbReference type="HOGENOM" id="CLU_3074220_0_0_1"/>
<feature type="non-terminal residue" evidence="1">
    <location>
        <position position="1"/>
    </location>
</feature>
<feature type="non-terminal residue" evidence="1">
    <location>
        <position position="53"/>
    </location>
</feature>
<gene>
    <name evidence="1" type="ORF">HETIRDRAFT_233751</name>
</gene>
<accession>W4KCW8</accession>
<evidence type="ECO:0000313" key="2">
    <source>
        <dbReference type="Proteomes" id="UP000030671"/>
    </source>
</evidence>
<organism evidence="1 2">
    <name type="scientific">Heterobasidion irregulare (strain TC 32-1)</name>
    <dbReference type="NCBI Taxonomy" id="747525"/>
    <lineage>
        <taxon>Eukaryota</taxon>
        <taxon>Fungi</taxon>
        <taxon>Dikarya</taxon>
        <taxon>Basidiomycota</taxon>
        <taxon>Agaricomycotina</taxon>
        <taxon>Agaricomycetes</taxon>
        <taxon>Russulales</taxon>
        <taxon>Bondarzewiaceae</taxon>
        <taxon>Heterobasidion</taxon>
        <taxon>Heterobasidion annosum species complex</taxon>
    </lineage>
</organism>
<keyword evidence="2" id="KW-1185">Reference proteome</keyword>
<dbReference type="InParanoid" id="W4KCW8"/>
<protein>
    <submittedName>
        <fullName evidence="1">Uncharacterized protein</fullName>
    </submittedName>
</protein>
<dbReference type="KEGG" id="hir:HETIRDRAFT_233751"/>
<sequence length="53" mass="6209">HDTCKLDRLLKYFLTQCVSDGEDRSTLDKEALLEQCLNKVLPICNEEEMRTHL</sequence>